<name>A0A1H8A8W4_9BACL</name>
<keyword evidence="2" id="KW-0472">Membrane</keyword>
<dbReference type="InterPro" id="IPR017853">
    <property type="entry name" value="GH"/>
</dbReference>
<dbReference type="PANTHER" id="PTHR46066:SF2">
    <property type="entry name" value="CHITINASE DOMAIN-CONTAINING PROTEIN 1"/>
    <property type="match status" value="1"/>
</dbReference>
<dbReference type="EMBL" id="FOCQ01000001">
    <property type="protein sequence ID" value="SEM67130.1"/>
    <property type="molecule type" value="Genomic_DNA"/>
</dbReference>
<feature type="compositionally biased region" description="Polar residues" evidence="1">
    <location>
        <begin position="331"/>
        <end position="340"/>
    </location>
</feature>
<dbReference type="InterPro" id="IPR001223">
    <property type="entry name" value="Glyco_hydro18_cat"/>
</dbReference>
<evidence type="ECO:0000256" key="2">
    <source>
        <dbReference type="SAM" id="Phobius"/>
    </source>
</evidence>
<dbReference type="Proteomes" id="UP000199695">
    <property type="component" value="Unassembled WGS sequence"/>
</dbReference>
<dbReference type="PROSITE" id="PS51910">
    <property type="entry name" value="GH18_2"/>
    <property type="match status" value="1"/>
</dbReference>
<dbReference type="STRING" id="1173111.SAMN05444955_10111"/>
<dbReference type="Gene3D" id="3.20.20.80">
    <property type="entry name" value="Glycosidases"/>
    <property type="match status" value="1"/>
</dbReference>
<keyword evidence="2" id="KW-0812">Transmembrane</keyword>
<feature type="compositionally biased region" description="Polar residues" evidence="1">
    <location>
        <begin position="1"/>
        <end position="10"/>
    </location>
</feature>
<dbReference type="GO" id="GO:0016787">
    <property type="term" value="F:hydrolase activity"/>
    <property type="evidence" value="ECO:0007669"/>
    <property type="project" value="UniProtKB-KW"/>
</dbReference>
<keyword evidence="2" id="KW-1133">Transmembrane helix</keyword>
<keyword evidence="4" id="KW-0378">Hydrolase</keyword>
<accession>A0A1H8A8W4</accession>
<evidence type="ECO:0000256" key="1">
    <source>
        <dbReference type="SAM" id="MobiDB-lite"/>
    </source>
</evidence>
<feature type="region of interest" description="Disordered" evidence="1">
    <location>
        <begin position="83"/>
        <end position="104"/>
    </location>
</feature>
<feature type="domain" description="GH18" evidence="3">
    <location>
        <begin position="86"/>
        <end position="413"/>
    </location>
</feature>
<reference evidence="4 5" key="1">
    <citation type="submission" date="2016-10" db="EMBL/GenBank/DDBJ databases">
        <authorList>
            <person name="de Groot N.N."/>
        </authorList>
    </citation>
    <scope>NUCLEOTIDE SEQUENCE [LARGE SCALE GENOMIC DNA]</scope>
    <source>
        <strain evidence="4 5">DSM 46701</strain>
    </source>
</reference>
<feature type="compositionally biased region" description="Basic and acidic residues" evidence="1">
    <location>
        <begin position="351"/>
        <end position="365"/>
    </location>
</feature>
<evidence type="ECO:0000313" key="4">
    <source>
        <dbReference type="EMBL" id="SEM67130.1"/>
    </source>
</evidence>
<organism evidence="4 5">
    <name type="scientific">Lihuaxuella thermophila</name>
    <dbReference type="NCBI Taxonomy" id="1173111"/>
    <lineage>
        <taxon>Bacteria</taxon>
        <taxon>Bacillati</taxon>
        <taxon>Bacillota</taxon>
        <taxon>Bacilli</taxon>
        <taxon>Bacillales</taxon>
        <taxon>Thermoactinomycetaceae</taxon>
        <taxon>Lihuaxuella</taxon>
    </lineage>
</organism>
<dbReference type="OrthoDB" id="2990233at2"/>
<dbReference type="Pfam" id="PF00704">
    <property type="entry name" value="Glyco_hydro_18"/>
    <property type="match status" value="1"/>
</dbReference>
<feature type="region of interest" description="Disordered" evidence="1">
    <location>
        <begin position="1"/>
        <end position="23"/>
    </location>
</feature>
<dbReference type="PANTHER" id="PTHR46066">
    <property type="entry name" value="CHITINASE DOMAIN-CONTAINING PROTEIN 1 FAMILY MEMBER"/>
    <property type="match status" value="1"/>
</dbReference>
<feature type="compositionally biased region" description="Basic and acidic residues" evidence="1">
    <location>
        <begin position="12"/>
        <end position="23"/>
    </location>
</feature>
<evidence type="ECO:0000313" key="5">
    <source>
        <dbReference type="Proteomes" id="UP000199695"/>
    </source>
</evidence>
<dbReference type="AlphaFoldDB" id="A0A1H8A8W4"/>
<dbReference type="SUPFAM" id="SSF51445">
    <property type="entry name" value="(Trans)glycosidases"/>
    <property type="match status" value="1"/>
</dbReference>
<evidence type="ECO:0000259" key="3">
    <source>
        <dbReference type="PROSITE" id="PS51910"/>
    </source>
</evidence>
<keyword evidence="5" id="KW-1185">Reference proteome</keyword>
<proteinExistence type="predicted"/>
<feature type="region of interest" description="Disordered" evidence="1">
    <location>
        <begin position="331"/>
        <end position="373"/>
    </location>
</feature>
<dbReference type="GO" id="GO:0005975">
    <property type="term" value="P:carbohydrate metabolic process"/>
    <property type="evidence" value="ECO:0007669"/>
    <property type="project" value="InterPro"/>
</dbReference>
<protein>
    <submittedName>
        <fullName evidence="4">Glycosyl hydrolases family 18</fullName>
    </submittedName>
</protein>
<dbReference type="RefSeq" id="WP_089964330.1">
    <property type="nucleotide sequence ID" value="NZ_FOCQ01000001.1"/>
</dbReference>
<gene>
    <name evidence="4" type="ORF">SAMN05444955_10111</name>
</gene>
<sequence>MSKNLNLSESNMEDKKVAEDSLSRDHSLQIKQMSLTFISAGVVCSILSFGGTYVLYHFEPDRQPAATDAASIPSGLYASRFSDKKNDPATHLPQNFKPGHKNLPGKETPLADKTSWIFHVNEPGGGQDGFQQFFKHLNEIQVIHLYGYELTTENKLPTLNQEMKNLLSTVQMKGIPVYPTVNTGGSPGRLHQLISSPEKRNQMVDEWVKLIQTDRFDGINLHVDSISETDRESFALFVENLSKPLHQQGKKISLSIALQSETLKNPGLDLGRLGKTCDEIKIVSSAYSAIRSEPVQSFQLLDQILSYTKTKVPASKIYIDLPAADHILSSKTDQVQQTVRPPQKHNAGSPHQRDHAGKADTKLKGPDPVQTESMKKKITFIKENHPDIGGIYQDISAPVEESLDALHDLLPSQ</sequence>
<feature type="transmembrane region" description="Helical" evidence="2">
    <location>
        <begin position="34"/>
        <end position="56"/>
    </location>
</feature>